<dbReference type="EMBL" id="JABCKV010000016">
    <property type="protein sequence ID" value="KAG5646810.1"/>
    <property type="molecule type" value="Genomic_DNA"/>
</dbReference>
<sequence length="211" mass="22967">MDQPTGRTLSSPPQTSSSNRLRYDAYDAPVPRLKLRTRDSSRSSYTRSERLSDSGHDTLSRVDSRLSMSSVDSLSRTMTPGELTLAASRQELEKMTKAQTSQIAPRLVVSEPTILEELGSRVDLIALDSPFVSDPVEFGIGADSNNDKDFKALWESIMDGDARGWYDGAVDTAIRRIQDTGDLRLETISANVPPFAGKQGLVSVPSSSGAQ</sequence>
<feature type="compositionally biased region" description="Basic and acidic residues" evidence="1">
    <location>
        <begin position="36"/>
        <end position="64"/>
    </location>
</feature>
<evidence type="ECO:0000313" key="3">
    <source>
        <dbReference type="Proteomes" id="UP000775547"/>
    </source>
</evidence>
<reference evidence="2" key="2">
    <citation type="submission" date="2021-10" db="EMBL/GenBank/DDBJ databases">
        <title>Phylogenomics reveals ancestral predisposition of the termite-cultivated fungus Termitomyces towards a domesticated lifestyle.</title>
        <authorList>
            <person name="Auxier B."/>
            <person name="Grum-Grzhimaylo A."/>
            <person name="Cardenas M.E."/>
            <person name="Lodge J.D."/>
            <person name="Laessoe T."/>
            <person name="Pedersen O."/>
            <person name="Smith M.E."/>
            <person name="Kuyper T.W."/>
            <person name="Franco-Molano E.A."/>
            <person name="Baroni T.J."/>
            <person name="Aanen D.K."/>
        </authorList>
    </citation>
    <scope>NUCLEOTIDE SEQUENCE</scope>
    <source>
        <strain evidence="2">AP01</strain>
        <tissue evidence="2">Mycelium</tissue>
    </source>
</reference>
<accession>A0A9P7GGA8</accession>
<comment type="caution">
    <text evidence="2">The sequence shown here is derived from an EMBL/GenBank/DDBJ whole genome shotgun (WGS) entry which is preliminary data.</text>
</comment>
<reference evidence="2" key="1">
    <citation type="submission" date="2020-07" db="EMBL/GenBank/DDBJ databases">
        <authorList>
            <person name="Nieuwenhuis M."/>
            <person name="Van De Peppel L.J.J."/>
        </authorList>
    </citation>
    <scope>NUCLEOTIDE SEQUENCE</scope>
    <source>
        <strain evidence="2">AP01</strain>
        <tissue evidence="2">Mycelium</tissue>
    </source>
</reference>
<name>A0A9P7GGA8_9AGAR</name>
<proteinExistence type="predicted"/>
<organism evidence="2 3">
    <name type="scientific">Asterophora parasitica</name>
    <dbReference type="NCBI Taxonomy" id="117018"/>
    <lineage>
        <taxon>Eukaryota</taxon>
        <taxon>Fungi</taxon>
        <taxon>Dikarya</taxon>
        <taxon>Basidiomycota</taxon>
        <taxon>Agaricomycotina</taxon>
        <taxon>Agaricomycetes</taxon>
        <taxon>Agaricomycetidae</taxon>
        <taxon>Agaricales</taxon>
        <taxon>Tricholomatineae</taxon>
        <taxon>Lyophyllaceae</taxon>
        <taxon>Asterophora</taxon>
    </lineage>
</organism>
<feature type="compositionally biased region" description="Low complexity" evidence="1">
    <location>
        <begin position="65"/>
        <end position="75"/>
    </location>
</feature>
<dbReference type="Proteomes" id="UP000775547">
    <property type="component" value="Unassembled WGS sequence"/>
</dbReference>
<dbReference type="OrthoDB" id="29308at2759"/>
<feature type="region of interest" description="Disordered" evidence="1">
    <location>
        <begin position="1"/>
        <end position="75"/>
    </location>
</feature>
<gene>
    <name evidence="2" type="ORF">DXG03_002187</name>
</gene>
<keyword evidence="3" id="KW-1185">Reference proteome</keyword>
<evidence type="ECO:0000256" key="1">
    <source>
        <dbReference type="SAM" id="MobiDB-lite"/>
    </source>
</evidence>
<feature type="compositionally biased region" description="Polar residues" evidence="1">
    <location>
        <begin position="1"/>
        <end position="20"/>
    </location>
</feature>
<protein>
    <submittedName>
        <fullName evidence="2">Uncharacterized protein</fullName>
    </submittedName>
</protein>
<dbReference type="AlphaFoldDB" id="A0A9P7GGA8"/>
<evidence type="ECO:0000313" key="2">
    <source>
        <dbReference type="EMBL" id="KAG5646810.1"/>
    </source>
</evidence>